<feature type="domain" description="GHMP kinase N-terminal" evidence="10">
    <location>
        <begin position="71"/>
        <end position="151"/>
    </location>
</feature>
<evidence type="ECO:0000259" key="10">
    <source>
        <dbReference type="Pfam" id="PF00288"/>
    </source>
</evidence>
<dbReference type="HOGENOM" id="CLU_017814_0_0_9"/>
<dbReference type="SUPFAM" id="SSF55060">
    <property type="entry name" value="GHMP Kinase, C-terminal domain"/>
    <property type="match status" value="1"/>
</dbReference>
<dbReference type="InterPro" id="IPR006205">
    <property type="entry name" value="Mev_gal_kin"/>
</dbReference>
<dbReference type="InterPro" id="IPR036554">
    <property type="entry name" value="GHMP_kinase_C_sf"/>
</dbReference>
<dbReference type="NCBIfam" id="TIGR00549">
    <property type="entry name" value="mevalon_kin"/>
    <property type="match status" value="1"/>
</dbReference>
<evidence type="ECO:0000313" key="12">
    <source>
        <dbReference type="EMBL" id="AEV95290.1"/>
    </source>
</evidence>
<evidence type="ECO:0000256" key="9">
    <source>
        <dbReference type="ARBA" id="ARBA00029438"/>
    </source>
</evidence>
<dbReference type="Gene3D" id="3.30.70.890">
    <property type="entry name" value="GHMP kinase, C-terminal domain"/>
    <property type="match status" value="1"/>
</dbReference>
<evidence type="ECO:0000256" key="6">
    <source>
        <dbReference type="ARBA" id="ARBA00022840"/>
    </source>
</evidence>
<evidence type="ECO:0000256" key="2">
    <source>
        <dbReference type="ARBA" id="ARBA00022516"/>
    </source>
</evidence>
<accession>G8PDF5</accession>
<evidence type="ECO:0000313" key="13">
    <source>
        <dbReference type="Proteomes" id="UP000005444"/>
    </source>
</evidence>
<proteinExistence type="predicted"/>
<evidence type="ECO:0000256" key="1">
    <source>
        <dbReference type="ARBA" id="ARBA00022490"/>
    </source>
</evidence>
<dbReference type="EMBL" id="CP003137">
    <property type="protein sequence ID" value="AEV95290.1"/>
    <property type="molecule type" value="Genomic_DNA"/>
</dbReference>
<keyword evidence="6" id="KW-0067">ATP-binding</keyword>
<protein>
    <submittedName>
        <fullName evidence="12">Mevalonate kinase</fullName>
    </submittedName>
</protein>
<comment type="pathway">
    <text evidence="9">Isoprenoid biosynthesis; isopentenyl diphosphate biosynthesis via mevalonate pathway; isopentenyl diphosphate from (R)-mevalonate: step 1/3.</text>
</comment>
<keyword evidence="4" id="KW-0547">Nucleotide-binding</keyword>
<evidence type="ECO:0000256" key="4">
    <source>
        <dbReference type="ARBA" id="ARBA00022741"/>
    </source>
</evidence>
<dbReference type="InterPro" id="IPR020568">
    <property type="entry name" value="Ribosomal_Su5_D2-typ_SF"/>
</dbReference>
<dbReference type="GO" id="GO:0019287">
    <property type="term" value="P:isopentenyl diphosphate biosynthetic process, mevalonate pathway"/>
    <property type="evidence" value="ECO:0007669"/>
    <property type="project" value="UniProtKB-UniPathway"/>
</dbReference>
<dbReference type="PANTHER" id="PTHR43290">
    <property type="entry name" value="MEVALONATE KINASE"/>
    <property type="match status" value="1"/>
</dbReference>
<evidence type="ECO:0000256" key="7">
    <source>
        <dbReference type="ARBA" id="ARBA00022842"/>
    </source>
</evidence>
<dbReference type="PRINTS" id="PR00959">
    <property type="entry name" value="MEVGALKINASE"/>
</dbReference>
<dbReference type="STRING" id="701521.PECL_1022"/>
<keyword evidence="7" id="KW-0460">Magnesium</keyword>
<dbReference type="Proteomes" id="UP000005444">
    <property type="component" value="Chromosome"/>
</dbReference>
<dbReference type="Pfam" id="PF00288">
    <property type="entry name" value="GHMP_kinases_N"/>
    <property type="match status" value="1"/>
</dbReference>
<dbReference type="InterPro" id="IPR006204">
    <property type="entry name" value="GHMP_kinase_N_dom"/>
</dbReference>
<reference evidence="12 13" key="1">
    <citation type="journal article" date="2012" name="J. Bacteriol.">
        <title>Complete Genome Sequence of the Beer Spoilage Organism Pediococcus claussenii ATCC BAA-344T.</title>
        <authorList>
            <person name="Pittet V."/>
            <person name="Abegunde T."/>
            <person name="Marfleet T."/>
            <person name="Haakensen M."/>
            <person name="Morrow K."/>
            <person name="Jayaprakash T."/>
            <person name="Schroeder K."/>
            <person name="Trost B."/>
            <person name="Byrns S."/>
            <person name="Bergsveinson J."/>
            <person name="Kusalik A."/>
            <person name="Ziola B."/>
        </authorList>
    </citation>
    <scope>NUCLEOTIDE SEQUENCE [LARGE SCALE GENOMIC DNA]</scope>
    <source>
        <strain evidence="12 13">ATCC BAA-344</strain>
    </source>
</reference>
<dbReference type="RefSeq" id="WP_014215487.1">
    <property type="nucleotide sequence ID" value="NC_016605.1"/>
</dbReference>
<dbReference type="PATRIC" id="fig|701521.8.peg.969"/>
<dbReference type="InterPro" id="IPR014721">
    <property type="entry name" value="Ribsml_uS5_D2-typ_fold_subgr"/>
</dbReference>
<dbReference type="GO" id="GO:0004496">
    <property type="term" value="F:mevalonate kinase activity"/>
    <property type="evidence" value="ECO:0007669"/>
    <property type="project" value="InterPro"/>
</dbReference>
<dbReference type="AlphaFoldDB" id="G8PDF5"/>
<dbReference type="Gene3D" id="3.30.230.10">
    <property type="match status" value="1"/>
</dbReference>
<gene>
    <name evidence="12" type="primary">mvk</name>
    <name evidence="12" type="ordered locus">PECL_1022</name>
</gene>
<keyword evidence="5 12" id="KW-0418">Kinase</keyword>
<keyword evidence="2" id="KW-0444">Lipid biosynthesis</keyword>
<feature type="domain" description="GHMP kinase C-terminal" evidence="11">
    <location>
        <begin position="220"/>
        <end position="296"/>
    </location>
</feature>
<dbReference type="SUPFAM" id="SSF54211">
    <property type="entry name" value="Ribosomal protein S5 domain 2-like"/>
    <property type="match status" value="1"/>
</dbReference>
<dbReference type="PANTHER" id="PTHR43290:SF2">
    <property type="entry name" value="MEVALONATE KINASE"/>
    <property type="match status" value="1"/>
</dbReference>
<evidence type="ECO:0000256" key="5">
    <source>
        <dbReference type="ARBA" id="ARBA00022777"/>
    </source>
</evidence>
<organism evidence="12 13">
    <name type="scientific">Pediococcus claussenii (strain ATCC BAA-344 / DSM 14800 / JCM 18046 / KCTC 3811 / LMG 21948 / P06)</name>
    <dbReference type="NCBI Taxonomy" id="701521"/>
    <lineage>
        <taxon>Bacteria</taxon>
        <taxon>Bacillati</taxon>
        <taxon>Bacillota</taxon>
        <taxon>Bacilli</taxon>
        <taxon>Lactobacillales</taxon>
        <taxon>Lactobacillaceae</taxon>
        <taxon>Pediococcus</taxon>
    </lineage>
</organism>
<dbReference type="InterPro" id="IPR013750">
    <property type="entry name" value="GHMP_kinase_C_dom"/>
</dbReference>
<keyword evidence="1" id="KW-0963">Cytoplasm</keyword>
<dbReference type="GO" id="GO:0005524">
    <property type="term" value="F:ATP binding"/>
    <property type="evidence" value="ECO:0007669"/>
    <property type="project" value="UniProtKB-KW"/>
</dbReference>
<dbReference type="Pfam" id="PF08544">
    <property type="entry name" value="GHMP_kinases_C"/>
    <property type="match status" value="1"/>
</dbReference>
<dbReference type="eggNOG" id="COG1577">
    <property type="taxonomic scope" value="Bacteria"/>
</dbReference>
<dbReference type="KEGG" id="pce:PECL_1022"/>
<evidence type="ECO:0000256" key="8">
    <source>
        <dbReference type="ARBA" id="ARBA00023098"/>
    </source>
</evidence>
<name>G8PDF5_PEDCP</name>
<evidence type="ECO:0000259" key="11">
    <source>
        <dbReference type="Pfam" id="PF08544"/>
    </source>
</evidence>
<sequence length="308" mass="33311">MDTFQSASNAKIILIGEHSVVYGEPAIAMPIKNIQTRVQVEPIAGPIWIESRYYSGTILSEQANNLSGIFRLIEACFQQLNRPLQNVKITINSDIPSERGMGSSASTAVAIVRGIFGYYNQSLNQATLTQLTNISESVIHGNPSGLDVAATSSSLPIWYQKKRELSYFHSNLNGYLVIADSGVKGKTDEAVSRVRLKVSQNAEALQRIKHLSSLTHDARTAIELNQIDDLGLIFNEAHQDLKYLGVSDPSVETLIKTANRHGALGSKLTGGGLGGCIIALSATKNTAENLRSALLNSGATEAWIERFG</sequence>
<dbReference type="GO" id="GO:0005829">
    <property type="term" value="C:cytosol"/>
    <property type="evidence" value="ECO:0007669"/>
    <property type="project" value="TreeGrafter"/>
</dbReference>
<keyword evidence="8" id="KW-0443">Lipid metabolism</keyword>
<evidence type="ECO:0000256" key="3">
    <source>
        <dbReference type="ARBA" id="ARBA00022679"/>
    </source>
</evidence>
<keyword evidence="3" id="KW-0808">Transferase</keyword>
<keyword evidence="13" id="KW-1185">Reference proteome</keyword>
<dbReference type="UniPathway" id="UPA00057">
    <property type="reaction ID" value="UER00098"/>
</dbReference>